<name>A0A0V8QGG8_9FIRM</name>
<evidence type="ECO:0008006" key="4">
    <source>
        <dbReference type="Google" id="ProtNLM"/>
    </source>
</evidence>
<organism evidence="2 3">
    <name type="scientific">Acetivibrio ethanolgignens</name>
    <dbReference type="NCBI Taxonomy" id="290052"/>
    <lineage>
        <taxon>Bacteria</taxon>
        <taxon>Bacillati</taxon>
        <taxon>Bacillota</taxon>
        <taxon>Clostridia</taxon>
        <taxon>Eubacteriales</taxon>
        <taxon>Oscillospiraceae</taxon>
        <taxon>Acetivibrio</taxon>
    </lineage>
</organism>
<protein>
    <recommendedName>
        <fullName evidence="4">ABC transporter permease</fullName>
    </recommendedName>
</protein>
<evidence type="ECO:0000313" key="2">
    <source>
        <dbReference type="EMBL" id="KSV59616.1"/>
    </source>
</evidence>
<dbReference type="EMBL" id="LNAM01000112">
    <property type="protein sequence ID" value="KSV59616.1"/>
    <property type="molecule type" value="Genomic_DNA"/>
</dbReference>
<feature type="transmembrane region" description="Helical" evidence="1">
    <location>
        <begin position="40"/>
        <end position="62"/>
    </location>
</feature>
<keyword evidence="3" id="KW-1185">Reference proteome</keyword>
<evidence type="ECO:0000256" key="1">
    <source>
        <dbReference type="SAM" id="Phobius"/>
    </source>
</evidence>
<keyword evidence="1" id="KW-0472">Membrane</keyword>
<keyword evidence="1" id="KW-1133">Transmembrane helix</keyword>
<sequence length="93" mass="10807">MNQKLSLNLLTVGPFALWGYIALGLSRMRDMIPSEQRLDTYIISVFVYLIFVFYYTLLILYLKKDSIDNVKYQKYCIACLVIGFVFLASSLVF</sequence>
<evidence type="ECO:0000313" key="3">
    <source>
        <dbReference type="Proteomes" id="UP000054874"/>
    </source>
</evidence>
<comment type="caution">
    <text evidence="2">The sequence shown here is derived from an EMBL/GenBank/DDBJ whole genome shotgun (WGS) entry which is preliminary data.</text>
</comment>
<dbReference type="Proteomes" id="UP000054874">
    <property type="component" value="Unassembled WGS sequence"/>
</dbReference>
<gene>
    <name evidence="2" type="ORF">ASU35_01080</name>
</gene>
<dbReference type="RefSeq" id="WP_058352147.1">
    <property type="nucleotide sequence ID" value="NZ_CABMMD010000112.1"/>
</dbReference>
<feature type="transmembrane region" description="Helical" evidence="1">
    <location>
        <begin position="74"/>
        <end position="92"/>
    </location>
</feature>
<keyword evidence="1" id="KW-0812">Transmembrane</keyword>
<accession>A0A0V8QGG8</accession>
<reference evidence="2 3" key="1">
    <citation type="submission" date="2015-11" db="EMBL/GenBank/DDBJ databases">
        <title>Butyribacter intestini gen. nov., sp. nov., a butyric acid-producing bacterium of the family Lachnospiraceae isolated from the human faeces.</title>
        <authorList>
            <person name="Zou Y."/>
            <person name="Xue W."/>
            <person name="Luo G."/>
            <person name="Lv M."/>
        </authorList>
    </citation>
    <scope>NUCLEOTIDE SEQUENCE [LARGE SCALE GENOMIC DNA]</scope>
    <source>
        <strain evidence="2 3">ACET-33324</strain>
    </source>
</reference>
<feature type="transmembrane region" description="Helical" evidence="1">
    <location>
        <begin position="7"/>
        <end position="28"/>
    </location>
</feature>
<proteinExistence type="predicted"/>
<dbReference type="AlphaFoldDB" id="A0A0V8QGG8"/>